<evidence type="ECO:0000313" key="3">
    <source>
        <dbReference type="Proteomes" id="UP000244152"/>
    </source>
</evidence>
<evidence type="ECO:0000256" key="1">
    <source>
        <dbReference type="SAM" id="Phobius"/>
    </source>
</evidence>
<accession>A0A2T5IB45</accession>
<keyword evidence="1" id="KW-0472">Membrane</keyword>
<proteinExistence type="predicted"/>
<feature type="transmembrane region" description="Helical" evidence="1">
    <location>
        <begin position="20"/>
        <end position="45"/>
    </location>
</feature>
<dbReference type="Proteomes" id="UP000244152">
    <property type="component" value="Unassembled WGS sequence"/>
</dbReference>
<dbReference type="EMBL" id="QAOK01000012">
    <property type="protein sequence ID" value="PTQ81034.1"/>
    <property type="molecule type" value="Genomic_DNA"/>
</dbReference>
<name>A0A2T5IB45_9PROT</name>
<reference evidence="2 3" key="1">
    <citation type="submission" date="2018-04" db="EMBL/GenBank/DDBJ databases">
        <title>Active sludge and wastewater microbial communities from Klosterneuburg, Austria.</title>
        <authorList>
            <person name="Wagner M."/>
        </authorList>
    </citation>
    <scope>NUCLEOTIDE SEQUENCE [LARGE SCALE GENOMIC DNA]</scope>
    <source>
        <strain evidence="2 3">Nl12</strain>
    </source>
</reference>
<organism evidence="2 3">
    <name type="scientific">Nitrosospira multiformis</name>
    <dbReference type="NCBI Taxonomy" id="1231"/>
    <lineage>
        <taxon>Bacteria</taxon>
        <taxon>Pseudomonadati</taxon>
        <taxon>Pseudomonadota</taxon>
        <taxon>Betaproteobacteria</taxon>
        <taxon>Nitrosomonadales</taxon>
        <taxon>Nitrosomonadaceae</taxon>
        <taxon>Nitrosospira</taxon>
    </lineage>
</organism>
<sequence>MHEKLVQVMRLLKQNGFELTFHLSTYGLLTLGVKITIFLLALRLVERDLRGVTRLRCSNWYHLSASVSHGFWRDAFEERQIIGLSILQLDCNLQFEQWSVGECSLFSELLESSWHPSACITQ</sequence>
<keyword evidence="1" id="KW-1133">Transmembrane helix</keyword>
<evidence type="ECO:0000313" key="2">
    <source>
        <dbReference type="EMBL" id="PTQ81034.1"/>
    </source>
</evidence>
<keyword evidence="1" id="KW-0812">Transmembrane</keyword>
<comment type="caution">
    <text evidence="2">The sequence shown here is derived from an EMBL/GenBank/DDBJ whole genome shotgun (WGS) entry which is preliminary data.</text>
</comment>
<dbReference type="AlphaFoldDB" id="A0A2T5IB45"/>
<gene>
    <name evidence="2" type="ORF">C8R21_11279</name>
</gene>
<protein>
    <submittedName>
        <fullName evidence="2">Uncharacterized protein</fullName>
    </submittedName>
</protein>